<dbReference type="GO" id="GO:0004252">
    <property type="term" value="F:serine-type endopeptidase activity"/>
    <property type="evidence" value="ECO:0007669"/>
    <property type="project" value="InterPro"/>
</dbReference>
<dbReference type="InterPro" id="IPR022764">
    <property type="entry name" value="Peptidase_S54_rhomboid_dom"/>
</dbReference>
<dbReference type="EMBL" id="JAHVHU010000011">
    <property type="protein sequence ID" value="MBY5959039.1"/>
    <property type="molecule type" value="Genomic_DNA"/>
</dbReference>
<feature type="transmembrane region" description="Helical" evidence="7">
    <location>
        <begin position="41"/>
        <end position="66"/>
    </location>
</feature>
<feature type="domain" description="Peptidase S54 rhomboid" evidence="8">
    <location>
        <begin position="40"/>
        <end position="190"/>
    </location>
</feature>
<feature type="transmembrane region" description="Helical" evidence="7">
    <location>
        <begin position="6"/>
        <end position="29"/>
    </location>
</feature>
<feature type="transmembrane region" description="Helical" evidence="7">
    <location>
        <begin position="116"/>
        <end position="132"/>
    </location>
</feature>
<dbReference type="InterPro" id="IPR035952">
    <property type="entry name" value="Rhomboid-like_sf"/>
</dbReference>
<evidence type="ECO:0000256" key="4">
    <source>
        <dbReference type="ARBA" id="ARBA00022801"/>
    </source>
</evidence>
<feature type="transmembrane region" description="Helical" evidence="7">
    <location>
        <begin position="138"/>
        <end position="158"/>
    </location>
</feature>
<keyword evidence="3 7" id="KW-0812">Transmembrane</keyword>
<keyword evidence="6 7" id="KW-0472">Membrane</keyword>
<evidence type="ECO:0000259" key="8">
    <source>
        <dbReference type="Pfam" id="PF01694"/>
    </source>
</evidence>
<feature type="transmembrane region" description="Helical" evidence="7">
    <location>
        <begin position="179"/>
        <end position="198"/>
    </location>
</feature>
<accession>A0A953LDM9</accession>
<evidence type="ECO:0000313" key="9">
    <source>
        <dbReference type="EMBL" id="MBY5959039.1"/>
    </source>
</evidence>
<keyword evidence="5 7" id="KW-1133">Transmembrane helix</keyword>
<name>A0A953LDM9_9BACT</name>
<protein>
    <submittedName>
        <fullName evidence="9">Rhomboid family intramembrane serine protease</fullName>
    </submittedName>
</protein>
<sequence>MSITLILCAIIFGISLWGFNSPALFHNLMHFPYQEARDKSYYRLFTSIFLHGSWLHLLVNLFVFYTFGEAIEYQFGHLFGPVLGKINFILLFVLSGVLADVFTYRKYSDNPNFRSVGASGSISGIMFAYVLFYPLEYLYLYGIIPIPGIIAAVLYLWYSNYASKKEGGRIDHNAHFFGAVTGLVFTIIVYPPVVSHFINELLSVLG</sequence>
<evidence type="ECO:0000256" key="3">
    <source>
        <dbReference type="ARBA" id="ARBA00022692"/>
    </source>
</evidence>
<dbReference type="InterPro" id="IPR050925">
    <property type="entry name" value="Rhomboid_protease_S54"/>
</dbReference>
<dbReference type="RefSeq" id="WP_222580573.1">
    <property type="nucleotide sequence ID" value="NZ_JAHVHU010000011.1"/>
</dbReference>
<evidence type="ECO:0000256" key="5">
    <source>
        <dbReference type="ARBA" id="ARBA00022989"/>
    </source>
</evidence>
<comment type="subcellular location">
    <subcellularLocation>
        <location evidence="1">Membrane</location>
        <topology evidence="1">Multi-pass membrane protein</topology>
    </subcellularLocation>
</comment>
<dbReference type="PANTHER" id="PTHR43731:SF14">
    <property type="entry name" value="PRESENILIN-ASSOCIATED RHOMBOID-LIKE PROTEIN, MITOCHONDRIAL"/>
    <property type="match status" value="1"/>
</dbReference>
<comment type="caution">
    <text evidence="9">The sequence shown here is derived from an EMBL/GenBank/DDBJ whole genome shotgun (WGS) entry which is preliminary data.</text>
</comment>
<evidence type="ECO:0000313" key="10">
    <source>
        <dbReference type="Proteomes" id="UP000753961"/>
    </source>
</evidence>
<keyword evidence="10" id="KW-1185">Reference proteome</keyword>
<keyword evidence="4" id="KW-0378">Hydrolase</keyword>
<evidence type="ECO:0000256" key="7">
    <source>
        <dbReference type="SAM" id="Phobius"/>
    </source>
</evidence>
<gene>
    <name evidence="9" type="ORF">KUV50_12885</name>
</gene>
<dbReference type="PANTHER" id="PTHR43731">
    <property type="entry name" value="RHOMBOID PROTEASE"/>
    <property type="match status" value="1"/>
</dbReference>
<dbReference type="SUPFAM" id="SSF144091">
    <property type="entry name" value="Rhomboid-like"/>
    <property type="match status" value="1"/>
</dbReference>
<organism evidence="9 10">
    <name type="scientific">Membranihabitans marinus</name>
    <dbReference type="NCBI Taxonomy" id="1227546"/>
    <lineage>
        <taxon>Bacteria</taxon>
        <taxon>Pseudomonadati</taxon>
        <taxon>Bacteroidota</taxon>
        <taxon>Saprospiria</taxon>
        <taxon>Saprospirales</taxon>
        <taxon>Saprospiraceae</taxon>
        <taxon>Membranihabitans</taxon>
    </lineage>
</organism>
<dbReference type="Pfam" id="PF01694">
    <property type="entry name" value="Rhomboid"/>
    <property type="match status" value="1"/>
</dbReference>
<evidence type="ECO:0000256" key="1">
    <source>
        <dbReference type="ARBA" id="ARBA00004141"/>
    </source>
</evidence>
<feature type="transmembrane region" description="Helical" evidence="7">
    <location>
        <begin position="86"/>
        <end position="104"/>
    </location>
</feature>
<dbReference type="GO" id="GO:0006508">
    <property type="term" value="P:proteolysis"/>
    <property type="evidence" value="ECO:0007669"/>
    <property type="project" value="UniProtKB-KW"/>
</dbReference>
<dbReference type="Gene3D" id="1.20.1540.10">
    <property type="entry name" value="Rhomboid-like"/>
    <property type="match status" value="1"/>
</dbReference>
<proteinExistence type="inferred from homology"/>
<comment type="similarity">
    <text evidence="2">Belongs to the peptidase S54 family.</text>
</comment>
<dbReference type="GO" id="GO:0016020">
    <property type="term" value="C:membrane"/>
    <property type="evidence" value="ECO:0007669"/>
    <property type="project" value="UniProtKB-SubCell"/>
</dbReference>
<dbReference type="Proteomes" id="UP000753961">
    <property type="component" value="Unassembled WGS sequence"/>
</dbReference>
<dbReference type="AlphaFoldDB" id="A0A953LDM9"/>
<evidence type="ECO:0000256" key="6">
    <source>
        <dbReference type="ARBA" id="ARBA00023136"/>
    </source>
</evidence>
<reference evidence="9" key="1">
    <citation type="submission" date="2021-06" db="EMBL/GenBank/DDBJ databases">
        <title>44 bacteria genomes isolated from Dapeng, Shenzhen.</title>
        <authorList>
            <person name="Zheng W."/>
            <person name="Yu S."/>
            <person name="Huang Y."/>
        </authorList>
    </citation>
    <scope>NUCLEOTIDE SEQUENCE</scope>
    <source>
        <strain evidence="9">DP5N28-2</strain>
    </source>
</reference>
<evidence type="ECO:0000256" key="2">
    <source>
        <dbReference type="ARBA" id="ARBA00009045"/>
    </source>
</evidence>
<keyword evidence="9" id="KW-0645">Protease</keyword>